<evidence type="ECO:0000313" key="2">
    <source>
        <dbReference type="EMBL" id="KAL0404467.1"/>
    </source>
</evidence>
<dbReference type="AlphaFoldDB" id="A0AAW2TJG6"/>
<accession>A0AAW2TJG6</accession>
<organism evidence="2">
    <name type="scientific">Sesamum radiatum</name>
    <name type="common">Black benniseed</name>
    <dbReference type="NCBI Taxonomy" id="300843"/>
    <lineage>
        <taxon>Eukaryota</taxon>
        <taxon>Viridiplantae</taxon>
        <taxon>Streptophyta</taxon>
        <taxon>Embryophyta</taxon>
        <taxon>Tracheophyta</taxon>
        <taxon>Spermatophyta</taxon>
        <taxon>Magnoliopsida</taxon>
        <taxon>eudicotyledons</taxon>
        <taxon>Gunneridae</taxon>
        <taxon>Pentapetalae</taxon>
        <taxon>asterids</taxon>
        <taxon>lamiids</taxon>
        <taxon>Lamiales</taxon>
        <taxon>Pedaliaceae</taxon>
        <taxon>Sesamum</taxon>
    </lineage>
</organism>
<reference evidence="2" key="1">
    <citation type="submission" date="2020-06" db="EMBL/GenBank/DDBJ databases">
        <authorList>
            <person name="Li T."/>
            <person name="Hu X."/>
            <person name="Zhang T."/>
            <person name="Song X."/>
            <person name="Zhang H."/>
            <person name="Dai N."/>
            <person name="Sheng W."/>
            <person name="Hou X."/>
            <person name="Wei L."/>
        </authorList>
    </citation>
    <scope>NUCLEOTIDE SEQUENCE</scope>
    <source>
        <strain evidence="2">G02</strain>
        <tissue evidence="2">Leaf</tissue>
    </source>
</reference>
<feature type="compositionally biased region" description="Basic residues" evidence="1">
    <location>
        <begin position="7"/>
        <end position="24"/>
    </location>
</feature>
<feature type="region of interest" description="Disordered" evidence="1">
    <location>
        <begin position="1"/>
        <end position="34"/>
    </location>
</feature>
<proteinExistence type="predicted"/>
<dbReference type="EMBL" id="JACGWJ010000008">
    <property type="protein sequence ID" value="KAL0404467.1"/>
    <property type="molecule type" value="Genomic_DNA"/>
</dbReference>
<feature type="region of interest" description="Disordered" evidence="1">
    <location>
        <begin position="154"/>
        <end position="187"/>
    </location>
</feature>
<gene>
    <name evidence="2" type="ORF">Sradi_2087500</name>
</gene>
<name>A0AAW2TJG6_SESRA</name>
<comment type="caution">
    <text evidence="2">The sequence shown here is derived from an EMBL/GenBank/DDBJ whole genome shotgun (WGS) entry which is preliminary data.</text>
</comment>
<sequence length="187" mass="21264">MKYCSISKRKFRPPSRHEHQHRPSVRNPKPSTSIISNHRGIAQRTLKQSDLNQHLLHIRLHIGNATTSEGTGQFLDHMPTVLQLETQHLDLTFQRRDLLLQIHHRLPQLGVLILQDCGSLARRRRPSRALRLLVPIFAAALLDQITTLRFGPIKTRGSDTTSHEAPPTMMGKEHRVASCPQHATTFA</sequence>
<protein>
    <submittedName>
        <fullName evidence="2">Uncharacterized protein</fullName>
    </submittedName>
</protein>
<reference evidence="2" key="2">
    <citation type="journal article" date="2024" name="Plant">
        <title>Genomic evolution and insights into agronomic trait innovations of Sesamum species.</title>
        <authorList>
            <person name="Miao H."/>
            <person name="Wang L."/>
            <person name="Qu L."/>
            <person name="Liu H."/>
            <person name="Sun Y."/>
            <person name="Le M."/>
            <person name="Wang Q."/>
            <person name="Wei S."/>
            <person name="Zheng Y."/>
            <person name="Lin W."/>
            <person name="Duan Y."/>
            <person name="Cao H."/>
            <person name="Xiong S."/>
            <person name="Wang X."/>
            <person name="Wei L."/>
            <person name="Li C."/>
            <person name="Ma Q."/>
            <person name="Ju M."/>
            <person name="Zhao R."/>
            <person name="Li G."/>
            <person name="Mu C."/>
            <person name="Tian Q."/>
            <person name="Mei H."/>
            <person name="Zhang T."/>
            <person name="Gao T."/>
            <person name="Zhang H."/>
        </authorList>
    </citation>
    <scope>NUCLEOTIDE SEQUENCE</scope>
    <source>
        <strain evidence="2">G02</strain>
    </source>
</reference>
<evidence type="ECO:0000256" key="1">
    <source>
        <dbReference type="SAM" id="MobiDB-lite"/>
    </source>
</evidence>